<dbReference type="OrthoDB" id="4764832at2"/>
<dbReference type="STRING" id="1108812.AWC16_15015"/>
<dbReference type="Pfam" id="PF10824">
    <property type="entry name" value="T7SS_ESX_EspC"/>
    <property type="match status" value="1"/>
</dbReference>
<dbReference type="GO" id="GO:0009306">
    <property type="term" value="P:protein secretion"/>
    <property type="evidence" value="ECO:0007669"/>
    <property type="project" value="InterPro"/>
</dbReference>
<gene>
    <name evidence="1" type="ORF">AWC16_15015</name>
</gene>
<reference evidence="1 2" key="1">
    <citation type="submission" date="2016-01" db="EMBL/GenBank/DDBJ databases">
        <title>The new phylogeny of the genus Mycobacterium.</title>
        <authorList>
            <person name="Tarcisio F."/>
            <person name="Conor M."/>
            <person name="Antonella G."/>
            <person name="Elisabetta G."/>
            <person name="Giulia F.S."/>
            <person name="Sara T."/>
            <person name="Anna F."/>
            <person name="Clotilde B."/>
            <person name="Roberto B."/>
            <person name="Veronica D.S."/>
            <person name="Fabio R."/>
            <person name="Monica P."/>
            <person name="Olivier J."/>
            <person name="Enrico T."/>
            <person name="Nicola S."/>
        </authorList>
    </citation>
    <scope>NUCLEOTIDE SEQUENCE [LARGE SCALE GENOMIC DNA]</scope>
    <source>
        <strain evidence="1 2">DSM 45394</strain>
    </source>
</reference>
<evidence type="ECO:0000313" key="1">
    <source>
        <dbReference type="EMBL" id="ORW09842.1"/>
    </source>
</evidence>
<organism evidence="1 2">
    <name type="scientific">Mycolicibacter longobardus</name>
    <dbReference type="NCBI Taxonomy" id="1108812"/>
    <lineage>
        <taxon>Bacteria</taxon>
        <taxon>Bacillati</taxon>
        <taxon>Actinomycetota</taxon>
        <taxon>Actinomycetes</taxon>
        <taxon>Mycobacteriales</taxon>
        <taxon>Mycobacteriaceae</taxon>
        <taxon>Mycolicibacter</taxon>
    </lineage>
</organism>
<dbReference type="InterPro" id="IPR022536">
    <property type="entry name" value="EspC"/>
</dbReference>
<dbReference type="AlphaFoldDB" id="A0A1X1YFG3"/>
<dbReference type="RefSeq" id="WP_085265336.1">
    <property type="nucleotide sequence ID" value="NZ_LQPG01000026.1"/>
</dbReference>
<protein>
    <recommendedName>
        <fullName evidence="3">ESX-1 secretion-associated protein</fullName>
    </recommendedName>
</protein>
<name>A0A1X1YFG3_9MYCO</name>
<comment type="caution">
    <text evidence="1">The sequence shown here is derived from an EMBL/GenBank/DDBJ whole genome shotgun (WGS) entry which is preliminary data.</text>
</comment>
<accession>A0A1X1YFG3</accession>
<evidence type="ECO:0008006" key="3">
    <source>
        <dbReference type="Google" id="ProtNLM"/>
    </source>
</evidence>
<keyword evidence="2" id="KW-1185">Reference proteome</keyword>
<proteinExistence type="predicted"/>
<evidence type="ECO:0000313" key="2">
    <source>
        <dbReference type="Proteomes" id="UP000193866"/>
    </source>
</evidence>
<dbReference type="EMBL" id="LQPG01000026">
    <property type="protein sequence ID" value="ORW09842.1"/>
    <property type="molecule type" value="Genomic_DNA"/>
</dbReference>
<sequence>MTSPVLQVTPAGLRELAQRCHALAVQVSPTLSPVTASEWQASGAAVSTVNASGTKAAAAIRGRMTASASKLTTAAREYEAMDHDGAAALAAVRPSFTPLVARSSTDGGAGGLGIPR</sequence>
<dbReference type="Proteomes" id="UP000193866">
    <property type="component" value="Unassembled WGS sequence"/>
</dbReference>